<gene>
    <name evidence="2" type="ORF">GCM10011400_65460</name>
</gene>
<accession>A0ABQ1NEN8</accession>
<evidence type="ECO:0000256" key="1">
    <source>
        <dbReference type="SAM" id="MobiDB-lite"/>
    </source>
</evidence>
<dbReference type="InterPro" id="IPR037925">
    <property type="entry name" value="FlgE/F/G-like"/>
</dbReference>
<organism evidence="2 3">
    <name type="scientific">Paraburkholderia caffeinilytica</name>
    <dbReference type="NCBI Taxonomy" id="1761016"/>
    <lineage>
        <taxon>Bacteria</taxon>
        <taxon>Pseudomonadati</taxon>
        <taxon>Pseudomonadota</taxon>
        <taxon>Betaproteobacteria</taxon>
        <taxon>Burkholderiales</taxon>
        <taxon>Burkholderiaceae</taxon>
        <taxon>Paraburkholderia</taxon>
    </lineage>
</organism>
<keyword evidence="3" id="KW-1185">Reference proteome</keyword>
<proteinExistence type="predicted"/>
<protein>
    <recommendedName>
        <fullName evidence="4">Flagellar hook protein FlgE</fullName>
    </recommendedName>
</protein>
<feature type="region of interest" description="Disordered" evidence="1">
    <location>
        <begin position="1"/>
        <end position="23"/>
    </location>
</feature>
<evidence type="ECO:0000313" key="2">
    <source>
        <dbReference type="EMBL" id="GGC68493.1"/>
    </source>
</evidence>
<reference evidence="3" key="1">
    <citation type="journal article" date="2019" name="Int. J. Syst. Evol. Microbiol.">
        <title>The Global Catalogue of Microorganisms (GCM) 10K type strain sequencing project: providing services to taxonomists for standard genome sequencing and annotation.</title>
        <authorList>
            <consortium name="The Broad Institute Genomics Platform"/>
            <consortium name="The Broad Institute Genome Sequencing Center for Infectious Disease"/>
            <person name="Wu L."/>
            <person name="Ma J."/>
        </authorList>
    </citation>
    <scope>NUCLEOTIDE SEQUENCE [LARGE SCALE GENOMIC DNA]</scope>
    <source>
        <strain evidence="3">CGMCC 1.15103</strain>
    </source>
</reference>
<evidence type="ECO:0000313" key="3">
    <source>
        <dbReference type="Proteomes" id="UP000602004"/>
    </source>
</evidence>
<comment type="caution">
    <text evidence="2">The sequence shown here is derived from an EMBL/GenBank/DDBJ whole genome shotgun (WGS) entry which is preliminary data.</text>
</comment>
<dbReference type="Proteomes" id="UP000602004">
    <property type="component" value="Unassembled WGS sequence"/>
</dbReference>
<dbReference type="SUPFAM" id="SSF117143">
    <property type="entry name" value="Flagellar hook protein flgE"/>
    <property type="match status" value="1"/>
</dbReference>
<evidence type="ECO:0008006" key="4">
    <source>
        <dbReference type="Google" id="ProtNLM"/>
    </source>
</evidence>
<name>A0ABQ1NEN8_9BURK</name>
<dbReference type="EMBL" id="BMHL01000018">
    <property type="protein sequence ID" value="GGC68493.1"/>
    <property type="molecule type" value="Genomic_DNA"/>
</dbReference>
<feature type="compositionally biased region" description="Polar residues" evidence="1">
    <location>
        <begin position="1"/>
        <end position="12"/>
    </location>
</feature>
<sequence length="76" mass="7549">MSLDLTGTTQYGGKNGVISLQPDGNSSGQLASFSVGPDGVLTGSFSNGTSLALGQVVLATFDNPNGLVNLGNNAYA</sequence>